<dbReference type="SUPFAM" id="SSF49464">
    <property type="entry name" value="Carboxypeptidase regulatory domain-like"/>
    <property type="match status" value="1"/>
</dbReference>
<dbReference type="InterPro" id="IPR008969">
    <property type="entry name" value="CarboxyPept-like_regulatory"/>
</dbReference>
<reference evidence="2 3" key="1">
    <citation type="submission" date="2017-11" db="EMBL/GenBank/DDBJ databases">
        <title>Genome sequencing of Prevotella intermedia KCOM 1779.</title>
        <authorList>
            <person name="Kook J.-K."/>
            <person name="Park S.-N."/>
            <person name="Lim Y.K."/>
        </authorList>
    </citation>
    <scope>NUCLEOTIDE SEQUENCE [LARGE SCALE GENOMIC DNA]</scope>
    <source>
        <strain evidence="2 3">KCOM 1779</strain>
    </source>
</reference>
<gene>
    <name evidence="2" type="ORF">CUB97_12375</name>
</gene>
<accession>A0A2M8M2A9</accession>
<dbReference type="AlphaFoldDB" id="A0A2M8M2A9"/>
<sequence>MANDSISIPYATVSLLQAKDSTYITGAISNEDGTFSFATVPTNKLIRISDIGYKTLILPAADRMVITLEPSEQNLKEVIVTSVRPTFKMKQGVFVSNIQGTVFSKLGKAIDVLQQMPMMSSDGISILGKGTPLIYINNKLMRTWSELERISSDMIKEIKIDMNPGAKYNSNVRAVLFITTLKPVGEGFGGTLFMKESVSTCWNTEGWLDLNYRKKGIDVFVNSSFNILNNSHYKRQDVYAFQYKGRNINADYVGDGYNSSRSGIISVGFNNQLNENQSFGGTYTFSKLFAANSDQQYQNHIWNDNVSTVFNSKIHNFSQSGNHTTSVYYENKINDRLTLNVDGGYVHNCTNGTQTIVKTQANNSTTLIPDTKTYSDLGALKSVFTSYMNGSKMEYGFETTYTRFQQKYNVENNDYVGILKANDNESRQLAANIFVNYNKSFGKLYTQLGLKYEYANYDYYSDGKLLSESSRIYHRILPSASFAYDIKRLSLMLSYNIYTHSPNYSQLDEGLQYISDFRYNKGNSLLKPTYNHEFSFNVSYRDFQFMGNFTYQKDDIITWLDVMEQTPAILSSDFNHSYSSLYVSLSYAPTFFKIWKPSWNLWTNKQWLTYNELSYNRPQFGLQWKNLLVLPKKWFVVLNANGHLRGNADTYMSKSSFKIDMAVQKNMKNWWIKLSALNITNAKEKGYSQYVKTYISHYVDNCHPTVCLTVSYSFNPAKSKYKGQTAGQSELNRM</sequence>
<evidence type="ECO:0000313" key="2">
    <source>
        <dbReference type="EMBL" id="PJE98336.1"/>
    </source>
</evidence>
<name>A0A2M8M2A9_PREIN</name>
<dbReference type="Proteomes" id="UP000228641">
    <property type="component" value="Unassembled WGS sequence"/>
</dbReference>
<evidence type="ECO:0000259" key="1">
    <source>
        <dbReference type="Pfam" id="PF14905"/>
    </source>
</evidence>
<proteinExistence type="predicted"/>
<evidence type="ECO:0000313" key="3">
    <source>
        <dbReference type="Proteomes" id="UP000228641"/>
    </source>
</evidence>
<dbReference type="SUPFAM" id="SSF56935">
    <property type="entry name" value="Porins"/>
    <property type="match status" value="1"/>
</dbReference>
<feature type="domain" description="Outer membrane protein beta-barrel" evidence="1">
    <location>
        <begin position="338"/>
        <end position="712"/>
    </location>
</feature>
<dbReference type="EMBL" id="PGGD01000003">
    <property type="protein sequence ID" value="PJE98336.1"/>
    <property type="molecule type" value="Genomic_DNA"/>
</dbReference>
<dbReference type="InterPro" id="IPR041700">
    <property type="entry name" value="OMP_b-brl_3"/>
</dbReference>
<comment type="caution">
    <text evidence="2">The sequence shown here is derived from an EMBL/GenBank/DDBJ whole genome shotgun (WGS) entry which is preliminary data.</text>
</comment>
<organism evidence="2 3">
    <name type="scientific">Prevotella intermedia</name>
    <dbReference type="NCBI Taxonomy" id="28131"/>
    <lineage>
        <taxon>Bacteria</taxon>
        <taxon>Pseudomonadati</taxon>
        <taxon>Bacteroidota</taxon>
        <taxon>Bacteroidia</taxon>
        <taxon>Bacteroidales</taxon>
        <taxon>Prevotellaceae</taxon>
        <taxon>Prevotella</taxon>
    </lineage>
</organism>
<dbReference type="RefSeq" id="WP_100190606.1">
    <property type="nucleotide sequence ID" value="NZ_PGGD01000003.1"/>
</dbReference>
<dbReference type="Pfam" id="PF14905">
    <property type="entry name" value="OMP_b-brl_3"/>
    <property type="match status" value="1"/>
</dbReference>
<protein>
    <recommendedName>
        <fullName evidence="1">Outer membrane protein beta-barrel domain-containing protein</fullName>
    </recommendedName>
</protein>